<dbReference type="CDD" id="cd18186">
    <property type="entry name" value="BTB_POZ_ZBTB_KLHL-like"/>
    <property type="match status" value="1"/>
</dbReference>
<comment type="caution">
    <text evidence="2">The sequence shown here is derived from an EMBL/GenBank/DDBJ whole genome shotgun (WGS) entry which is preliminary data.</text>
</comment>
<keyword evidence="3" id="KW-1185">Reference proteome</keyword>
<proteinExistence type="predicted"/>
<dbReference type="AlphaFoldDB" id="A0A1D2M4H2"/>
<dbReference type="OrthoDB" id="10249567at2759"/>
<name>A0A1D2M4H2_ORCCI</name>
<evidence type="ECO:0000259" key="1">
    <source>
        <dbReference type="Pfam" id="PF00651"/>
    </source>
</evidence>
<dbReference type="InterPro" id="IPR011333">
    <property type="entry name" value="SKP1/BTB/POZ_sf"/>
</dbReference>
<dbReference type="Proteomes" id="UP000094527">
    <property type="component" value="Unassembled WGS sequence"/>
</dbReference>
<dbReference type="SUPFAM" id="SSF54695">
    <property type="entry name" value="POZ domain"/>
    <property type="match status" value="1"/>
</dbReference>
<dbReference type="InterPro" id="IPR000210">
    <property type="entry name" value="BTB/POZ_dom"/>
</dbReference>
<protein>
    <submittedName>
        <fullName evidence="2">TD and POZ domain-containing protein 3</fullName>
    </submittedName>
</protein>
<accession>A0A1D2M4H2</accession>
<dbReference type="Gene3D" id="3.30.710.10">
    <property type="entry name" value="Potassium Channel Kv1.1, Chain A"/>
    <property type="match status" value="1"/>
</dbReference>
<sequence length="57" mass="6345">MDISAHKFILAARSPVMKQLIQEESFGGTIPIDFDVNPFESLQWMYTGKLTSEATGP</sequence>
<evidence type="ECO:0000313" key="2">
    <source>
        <dbReference type="EMBL" id="ODM87877.1"/>
    </source>
</evidence>
<dbReference type="EMBL" id="LJIJ01004505">
    <property type="protein sequence ID" value="ODM87877.1"/>
    <property type="molecule type" value="Genomic_DNA"/>
</dbReference>
<feature type="domain" description="BTB" evidence="1">
    <location>
        <begin position="3"/>
        <end position="52"/>
    </location>
</feature>
<organism evidence="2 3">
    <name type="scientific">Orchesella cincta</name>
    <name type="common">Springtail</name>
    <name type="synonym">Podura cincta</name>
    <dbReference type="NCBI Taxonomy" id="48709"/>
    <lineage>
        <taxon>Eukaryota</taxon>
        <taxon>Metazoa</taxon>
        <taxon>Ecdysozoa</taxon>
        <taxon>Arthropoda</taxon>
        <taxon>Hexapoda</taxon>
        <taxon>Collembola</taxon>
        <taxon>Entomobryomorpha</taxon>
        <taxon>Entomobryoidea</taxon>
        <taxon>Orchesellidae</taxon>
        <taxon>Orchesellinae</taxon>
        <taxon>Orchesella</taxon>
    </lineage>
</organism>
<evidence type="ECO:0000313" key="3">
    <source>
        <dbReference type="Proteomes" id="UP000094527"/>
    </source>
</evidence>
<gene>
    <name evidence="2" type="ORF">Ocin01_18805</name>
</gene>
<reference evidence="2 3" key="1">
    <citation type="journal article" date="2016" name="Genome Biol. Evol.">
        <title>Gene Family Evolution Reflects Adaptation to Soil Environmental Stressors in the Genome of the Collembolan Orchesella cincta.</title>
        <authorList>
            <person name="Faddeeva-Vakhrusheva A."/>
            <person name="Derks M.F."/>
            <person name="Anvar S.Y."/>
            <person name="Agamennone V."/>
            <person name="Suring W."/>
            <person name="Smit S."/>
            <person name="van Straalen N.M."/>
            <person name="Roelofs D."/>
        </authorList>
    </citation>
    <scope>NUCLEOTIDE SEQUENCE [LARGE SCALE GENOMIC DNA]</scope>
    <source>
        <tissue evidence="2">Mixed pool</tissue>
    </source>
</reference>
<dbReference type="Pfam" id="PF00651">
    <property type="entry name" value="BTB"/>
    <property type="match status" value="1"/>
</dbReference>